<dbReference type="PANTHER" id="PTHR43744:SF9">
    <property type="entry name" value="POLYGALACTURONAN_RHAMNOGALACTURONAN TRANSPORT SYSTEM PERMEASE PROTEIN YTCP"/>
    <property type="match status" value="1"/>
</dbReference>
<accession>A0A1E3AEP1</accession>
<evidence type="ECO:0000256" key="4">
    <source>
        <dbReference type="ARBA" id="ARBA00022692"/>
    </source>
</evidence>
<feature type="transmembrane region" description="Helical" evidence="7">
    <location>
        <begin position="71"/>
        <end position="98"/>
    </location>
</feature>
<evidence type="ECO:0000313" key="12">
    <source>
        <dbReference type="Proteomes" id="UP000094271"/>
    </source>
</evidence>
<feature type="transmembrane region" description="Helical" evidence="7">
    <location>
        <begin position="183"/>
        <end position="208"/>
    </location>
</feature>
<gene>
    <name evidence="9" type="primary">araQ_70</name>
    <name evidence="10" type="ORF">BEI59_04345</name>
    <name evidence="9" type="ORF">BEI61_03063</name>
</gene>
<dbReference type="PANTHER" id="PTHR43744">
    <property type="entry name" value="ABC TRANSPORTER PERMEASE PROTEIN MG189-RELATED-RELATED"/>
    <property type="match status" value="1"/>
</dbReference>
<dbReference type="GO" id="GO:0005886">
    <property type="term" value="C:plasma membrane"/>
    <property type="evidence" value="ECO:0007669"/>
    <property type="project" value="UniProtKB-SubCell"/>
</dbReference>
<evidence type="ECO:0000313" key="9">
    <source>
        <dbReference type="EMBL" id="ODM07173.1"/>
    </source>
</evidence>
<keyword evidence="4 7" id="KW-0812">Transmembrane</keyword>
<evidence type="ECO:0000256" key="3">
    <source>
        <dbReference type="ARBA" id="ARBA00022475"/>
    </source>
</evidence>
<evidence type="ECO:0000256" key="1">
    <source>
        <dbReference type="ARBA" id="ARBA00004651"/>
    </source>
</evidence>
<dbReference type="OrthoDB" id="157184at2"/>
<organism evidence="9 11">
    <name type="scientific">Eisenbergiella tayi</name>
    <dbReference type="NCBI Taxonomy" id="1432052"/>
    <lineage>
        <taxon>Bacteria</taxon>
        <taxon>Bacillati</taxon>
        <taxon>Bacillota</taxon>
        <taxon>Clostridia</taxon>
        <taxon>Lachnospirales</taxon>
        <taxon>Lachnospiraceae</taxon>
        <taxon>Eisenbergiella</taxon>
    </lineage>
</organism>
<sequence>MNRKKKFGPSRLLLHLIFILLCLICVIPLLLVVGISFTDETSLMVDGYHFIPRVFSADAYKYVFSGAGSVLQAYVVTIAVTVLGTGLHLLVTSMLAYSLTREEVTAREKISLFVYIPVLFNGGLVPYYMLMTRFLHLKNTIWVLILASLVSAVNVLIMKNFFRTIPNSLIESARIDGSGEIRTFFTIVLPLSTPSLAAIGLFVAIAYWNDWMTCSLYIETPKLHTLQYLLQSLMNNIGYLQSNAQASRSIEQSLGTLPSEGARMATCVLAIGPIILLYPLLQKYFEKGLTIGAVKE</sequence>
<dbReference type="InterPro" id="IPR000515">
    <property type="entry name" value="MetI-like"/>
</dbReference>
<reference evidence="10 12" key="2">
    <citation type="submission" date="2016-08" db="EMBL/GenBank/DDBJ databases">
        <authorList>
            <person name="Seilhamer J.J."/>
        </authorList>
    </citation>
    <scope>NUCLEOTIDE SEQUENCE [LARGE SCALE GENOMIC DNA]</scope>
    <source>
        <strain evidence="10 12">NML150140-1</strain>
    </source>
</reference>
<dbReference type="PATRIC" id="fig|1432052.4.peg.3414"/>
<dbReference type="Proteomes" id="UP000094271">
    <property type="component" value="Unassembled WGS sequence"/>
</dbReference>
<feature type="transmembrane region" description="Helical" evidence="7">
    <location>
        <begin position="110"/>
        <end position="129"/>
    </location>
</feature>
<proteinExistence type="inferred from homology"/>
<dbReference type="AlphaFoldDB" id="A0A1E3AEP1"/>
<protein>
    <submittedName>
        <fullName evidence="9">L-arabinose transport system permease protein AraQ</fullName>
    </submittedName>
    <submittedName>
        <fullName evidence="10">Sugar ABC transporter permease</fullName>
    </submittedName>
</protein>
<evidence type="ECO:0000313" key="10">
    <source>
        <dbReference type="EMBL" id="ODR55148.1"/>
    </source>
</evidence>
<feature type="transmembrane region" description="Helical" evidence="7">
    <location>
        <begin position="12"/>
        <end position="37"/>
    </location>
</feature>
<dbReference type="Pfam" id="PF00528">
    <property type="entry name" value="BPD_transp_1"/>
    <property type="match status" value="1"/>
</dbReference>
<dbReference type="CDD" id="cd06261">
    <property type="entry name" value="TM_PBP2"/>
    <property type="match status" value="1"/>
</dbReference>
<name>A0A1E3AEP1_9FIRM</name>
<comment type="caution">
    <text evidence="9">The sequence shown here is derived from an EMBL/GenBank/DDBJ whole genome shotgun (WGS) entry which is preliminary data.</text>
</comment>
<keyword evidence="3" id="KW-1003">Cell membrane</keyword>
<keyword evidence="2 7" id="KW-0813">Transport</keyword>
<dbReference type="SUPFAM" id="SSF161098">
    <property type="entry name" value="MetI-like"/>
    <property type="match status" value="1"/>
</dbReference>
<keyword evidence="6 7" id="KW-0472">Membrane</keyword>
<dbReference type="Gene3D" id="1.10.3720.10">
    <property type="entry name" value="MetI-like"/>
    <property type="match status" value="1"/>
</dbReference>
<feature type="transmembrane region" description="Helical" evidence="7">
    <location>
        <begin position="262"/>
        <end position="281"/>
    </location>
</feature>
<feature type="domain" description="ABC transmembrane type-1" evidence="8">
    <location>
        <begin position="74"/>
        <end position="281"/>
    </location>
</feature>
<dbReference type="Proteomes" id="UP000094067">
    <property type="component" value="Unassembled WGS sequence"/>
</dbReference>
<dbReference type="EMBL" id="MCGH01000002">
    <property type="protein sequence ID" value="ODM07173.1"/>
    <property type="molecule type" value="Genomic_DNA"/>
</dbReference>
<dbReference type="PROSITE" id="PS50928">
    <property type="entry name" value="ABC_TM1"/>
    <property type="match status" value="1"/>
</dbReference>
<keyword evidence="5 7" id="KW-1133">Transmembrane helix</keyword>
<comment type="similarity">
    <text evidence="7">Belongs to the binding-protein-dependent transport system permease family.</text>
</comment>
<dbReference type="EMBL" id="MEHA01000002">
    <property type="protein sequence ID" value="ODR55148.1"/>
    <property type="molecule type" value="Genomic_DNA"/>
</dbReference>
<evidence type="ECO:0000256" key="5">
    <source>
        <dbReference type="ARBA" id="ARBA00022989"/>
    </source>
</evidence>
<dbReference type="GO" id="GO:0055085">
    <property type="term" value="P:transmembrane transport"/>
    <property type="evidence" value="ECO:0007669"/>
    <property type="project" value="InterPro"/>
</dbReference>
<evidence type="ECO:0000259" key="8">
    <source>
        <dbReference type="PROSITE" id="PS50928"/>
    </source>
</evidence>
<dbReference type="InterPro" id="IPR035906">
    <property type="entry name" value="MetI-like_sf"/>
</dbReference>
<evidence type="ECO:0000256" key="7">
    <source>
        <dbReference type="RuleBase" id="RU363032"/>
    </source>
</evidence>
<comment type="subcellular location">
    <subcellularLocation>
        <location evidence="1 7">Cell membrane</location>
        <topology evidence="1 7">Multi-pass membrane protein</topology>
    </subcellularLocation>
</comment>
<evidence type="ECO:0000256" key="2">
    <source>
        <dbReference type="ARBA" id="ARBA00022448"/>
    </source>
</evidence>
<reference evidence="9 11" key="1">
    <citation type="submission" date="2016-07" db="EMBL/GenBank/DDBJ databases">
        <title>Characterization of isolates of Eisenbergiella tayi derived from blood cultures, using whole genome sequencing.</title>
        <authorList>
            <person name="Burdz T."/>
            <person name="Wiebe D."/>
            <person name="Huynh C."/>
            <person name="Bernard K."/>
        </authorList>
    </citation>
    <scope>NUCLEOTIDE SEQUENCE [LARGE SCALE GENOMIC DNA]</scope>
    <source>
        <strain evidence="9 11">NML 110608</strain>
    </source>
</reference>
<dbReference type="RefSeq" id="WP_069152881.1">
    <property type="nucleotide sequence ID" value="NZ_DAWDRA010000076.1"/>
</dbReference>
<feature type="transmembrane region" description="Helical" evidence="7">
    <location>
        <begin position="141"/>
        <end position="162"/>
    </location>
</feature>
<evidence type="ECO:0000256" key="6">
    <source>
        <dbReference type="ARBA" id="ARBA00023136"/>
    </source>
</evidence>
<evidence type="ECO:0000313" key="11">
    <source>
        <dbReference type="Proteomes" id="UP000094067"/>
    </source>
</evidence>